<sequence length="229" mass="24620">MNAKPQKAEGRTAVTRDRALHAAIALADAGGIDSLSMRKLAQVLGIEAMSLYYHVKSKDDILDGMVALVVEEMALPAPGEDWKTALRERAESERAVLARHPWAIAQVDARTTRPTMAYHDVMIGCLLAEGFTMPLAAHALSLVDSYVHGFALQEASLPLDKEGDIGAATEAILEQQAAMAESFPHLTQMANTLILQPGYAYGNEFDFGIGLILDGLARARNADSLTPHG</sequence>
<dbReference type="Gene3D" id="1.10.357.10">
    <property type="entry name" value="Tetracycline Repressor, domain 2"/>
    <property type="match status" value="1"/>
</dbReference>
<dbReference type="PRINTS" id="PR00400">
    <property type="entry name" value="TETREPRESSOR"/>
</dbReference>
<dbReference type="AlphaFoldDB" id="A0A099JAP2"/>
<dbReference type="InterPro" id="IPR050109">
    <property type="entry name" value="HTH-type_TetR-like_transc_reg"/>
</dbReference>
<protein>
    <submittedName>
        <fullName evidence="8">AcrR family transcriptional regulator</fullName>
    </submittedName>
</protein>
<feature type="DNA-binding region" description="H-T-H motif" evidence="5">
    <location>
        <begin position="36"/>
        <end position="55"/>
    </location>
</feature>
<reference evidence="8 10" key="2">
    <citation type="submission" date="2020-08" db="EMBL/GenBank/DDBJ databases">
        <title>Sequencing the genomes of 1000 actinobacteria strains.</title>
        <authorList>
            <person name="Klenk H.-P."/>
        </authorList>
    </citation>
    <scope>NUCLEOTIDE SEQUENCE [LARGE SCALE GENOMIC DNA]</scope>
    <source>
        <strain evidence="8 10">DSM 21065</strain>
    </source>
</reference>
<dbReference type="eggNOG" id="COG1309">
    <property type="taxonomic scope" value="Bacteria"/>
</dbReference>
<evidence type="ECO:0000256" key="4">
    <source>
        <dbReference type="ARBA" id="ARBA00023163"/>
    </source>
</evidence>
<dbReference type="PANTHER" id="PTHR30055:SF151">
    <property type="entry name" value="TRANSCRIPTIONAL REGULATORY PROTEIN"/>
    <property type="match status" value="1"/>
</dbReference>
<dbReference type="EMBL" id="JPXF01000035">
    <property type="protein sequence ID" value="KGJ75396.1"/>
    <property type="molecule type" value="Genomic_DNA"/>
</dbReference>
<proteinExistence type="predicted"/>
<feature type="domain" description="HTH tetR-type" evidence="6">
    <location>
        <begin position="13"/>
        <end position="73"/>
    </location>
</feature>
<keyword evidence="1" id="KW-0678">Repressor</keyword>
<dbReference type="PROSITE" id="PS50977">
    <property type="entry name" value="HTH_TETR_2"/>
    <property type="match status" value="1"/>
</dbReference>
<dbReference type="InterPro" id="IPR001647">
    <property type="entry name" value="HTH_TetR"/>
</dbReference>
<dbReference type="InterPro" id="IPR036271">
    <property type="entry name" value="Tet_transcr_reg_TetR-rel_C_sf"/>
</dbReference>
<dbReference type="InterPro" id="IPR004111">
    <property type="entry name" value="Repressor_TetR_C"/>
</dbReference>
<comment type="caution">
    <text evidence="7">The sequence shown here is derived from an EMBL/GenBank/DDBJ whole genome shotgun (WGS) entry which is preliminary data.</text>
</comment>
<dbReference type="Proteomes" id="UP000029864">
    <property type="component" value="Unassembled WGS sequence"/>
</dbReference>
<evidence type="ECO:0000313" key="9">
    <source>
        <dbReference type="Proteomes" id="UP000029864"/>
    </source>
</evidence>
<evidence type="ECO:0000256" key="1">
    <source>
        <dbReference type="ARBA" id="ARBA00022491"/>
    </source>
</evidence>
<dbReference type="GO" id="GO:0045892">
    <property type="term" value="P:negative regulation of DNA-templated transcription"/>
    <property type="evidence" value="ECO:0007669"/>
    <property type="project" value="InterPro"/>
</dbReference>
<dbReference type="SUPFAM" id="SSF46689">
    <property type="entry name" value="Homeodomain-like"/>
    <property type="match status" value="1"/>
</dbReference>
<dbReference type="RefSeq" id="WP_035836536.1">
    <property type="nucleotide sequence ID" value="NZ_JACHBQ010000001.1"/>
</dbReference>
<reference evidence="7 9" key="1">
    <citation type="submission" date="2014-08" db="EMBL/GenBank/DDBJ databases">
        <authorList>
            <person name="Sisinthy S."/>
        </authorList>
    </citation>
    <scope>NUCLEOTIDE SEQUENCE [LARGE SCALE GENOMIC DNA]</scope>
    <source>
        <strain evidence="7 9">RuG17</strain>
    </source>
</reference>
<dbReference type="Gene3D" id="1.10.10.60">
    <property type="entry name" value="Homeodomain-like"/>
    <property type="match status" value="1"/>
</dbReference>
<dbReference type="InterPro" id="IPR003012">
    <property type="entry name" value="Tet_transcr_reg_TetR"/>
</dbReference>
<keyword evidence="4" id="KW-0804">Transcription</keyword>
<evidence type="ECO:0000256" key="3">
    <source>
        <dbReference type="ARBA" id="ARBA00023125"/>
    </source>
</evidence>
<gene>
    <name evidence="8" type="ORF">BJ997_000499</name>
    <name evidence="7" type="ORF">GY21_09715</name>
</gene>
<keyword evidence="2" id="KW-0805">Transcription regulation</keyword>
<keyword evidence="9" id="KW-1185">Reference proteome</keyword>
<evidence type="ECO:0000256" key="5">
    <source>
        <dbReference type="PROSITE-ProRule" id="PRU00335"/>
    </source>
</evidence>
<dbReference type="GO" id="GO:0000976">
    <property type="term" value="F:transcription cis-regulatory region binding"/>
    <property type="evidence" value="ECO:0007669"/>
    <property type="project" value="TreeGrafter"/>
</dbReference>
<dbReference type="Pfam" id="PF02909">
    <property type="entry name" value="TetR_C_1"/>
    <property type="match status" value="1"/>
</dbReference>
<dbReference type="GO" id="GO:0003700">
    <property type="term" value="F:DNA-binding transcription factor activity"/>
    <property type="evidence" value="ECO:0007669"/>
    <property type="project" value="TreeGrafter"/>
</dbReference>
<name>A0A099JAP2_9MICO</name>
<dbReference type="SUPFAM" id="SSF48498">
    <property type="entry name" value="Tetracyclin repressor-like, C-terminal domain"/>
    <property type="match status" value="1"/>
</dbReference>
<dbReference type="PANTHER" id="PTHR30055">
    <property type="entry name" value="HTH-TYPE TRANSCRIPTIONAL REGULATOR RUTR"/>
    <property type="match status" value="1"/>
</dbReference>
<evidence type="ECO:0000259" key="6">
    <source>
        <dbReference type="PROSITE" id="PS50977"/>
    </source>
</evidence>
<evidence type="ECO:0000313" key="7">
    <source>
        <dbReference type="EMBL" id="KGJ75396.1"/>
    </source>
</evidence>
<dbReference type="GO" id="GO:0046677">
    <property type="term" value="P:response to antibiotic"/>
    <property type="evidence" value="ECO:0007669"/>
    <property type="project" value="InterPro"/>
</dbReference>
<dbReference type="Proteomes" id="UP000561726">
    <property type="component" value="Unassembled WGS sequence"/>
</dbReference>
<dbReference type="STRING" id="1001240.GY21_09715"/>
<dbReference type="InterPro" id="IPR009057">
    <property type="entry name" value="Homeodomain-like_sf"/>
</dbReference>
<keyword evidence="3 5" id="KW-0238">DNA-binding</keyword>
<evidence type="ECO:0000313" key="10">
    <source>
        <dbReference type="Proteomes" id="UP000561726"/>
    </source>
</evidence>
<evidence type="ECO:0000313" key="8">
    <source>
        <dbReference type="EMBL" id="MBB5639951.1"/>
    </source>
</evidence>
<dbReference type="Pfam" id="PF00440">
    <property type="entry name" value="TetR_N"/>
    <property type="match status" value="1"/>
</dbReference>
<accession>A0A099JAP2</accession>
<evidence type="ECO:0000256" key="2">
    <source>
        <dbReference type="ARBA" id="ARBA00023015"/>
    </source>
</evidence>
<organism evidence="7 9">
    <name type="scientific">Cryobacterium roopkundense</name>
    <dbReference type="NCBI Taxonomy" id="1001240"/>
    <lineage>
        <taxon>Bacteria</taxon>
        <taxon>Bacillati</taxon>
        <taxon>Actinomycetota</taxon>
        <taxon>Actinomycetes</taxon>
        <taxon>Micrococcales</taxon>
        <taxon>Microbacteriaceae</taxon>
        <taxon>Cryobacterium</taxon>
    </lineage>
</organism>
<dbReference type="EMBL" id="JACHBQ010000001">
    <property type="protein sequence ID" value="MBB5639951.1"/>
    <property type="molecule type" value="Genomic_DNA"/>
</dbReference>